<evidence type="ECO:0000259" key="5">
    <source>
        <dbReference type="PROSITE" id="PS51233"/>
    </source>
</evidence>
<dbReference type="GO" id="GO:0009986">
    <property type="term" value="C:cell surface"/>
    <property type="evidence" value="ECO:0007669"/>
    <property type="project" value="TreeGrafter"/>
</dbReference>
<gene>
    <name evidence="6" type="ORF">CHS0354_011424</name>
</gene>
<dbReference type="Gene3D" id="2.10.25.10">
    <property type="entry name" value="Laminin"/>
    <property type="match status" value="1"/>
</dbReference>
<keyword evidence="2" id="KW-1015">Disulfide bond</keyword>
<name>A0AAE0TG38_9BIVA</name>
<dbReference type="EMBL" id="JAEAOA010000707">
    <property type="protein sequence ID" value="KAK3609732.1"/>
    <property type="molecule type" value="Genomic_DNA"/>
</dbReference>
<reference evidence="6" key="3">
    <citation type="submission" date="2023-05" db="EMBL/GenBank/DDBJ databases">
        <authorList>
            <person name="Smith C.H."/>
        </authorList>
    </citation>
    <scope>NUCLEOTIDE SEQUENCE</scope>
    <source>
        <strain evidence="6">CHS0354</strain>
        <tissue evidence="6">Mantle</tissue>
    </source>
</reference>
<evidence type="ECO:0000256" key="2">
    <source>
        <dbReference type="ARBA" id="ARBA00023157"/>
    </source>
</evidence>
<sequence>MVLKPLTSSLALNRTHIPCLCARWNLTFSRINTVAIKMKIIWVFMLLKADLLVRGQDCTGTYSTLPDLERRARNYVLADNEGYVSDALLESKWYKVNQYNMPTNYSNLDIGMCGTYFPIWMNGSIPSSSEGRVTRSACIISFFDLCSIVKTIEVVNCSTFMLYKLGPTVQSSGYCFDSIKTDAAPGTAPSYKPNSAFVRPELYFTTETGLAGRQFWKPRLWFWCDFQESQKDKLFYSIAWYVNDVFIKQEDPELYTSRNKTNLREDELIARNYKLDITIKCIVRASTSVSGFLGNRTASAGYWMGVQVINPNVNVQQGKTAIVQLRATFPFGCSTAKDQRDPDCFMYVQMYDPYDAYNCTSSSISVKDSSLCGARLPGLTYTQQSLGINYTNVIRNMTITTKDTNDYNPGRNRFVLKLVTESTLVNDIIGRSYLTDVNVVVQATPSWQGKVCYSHIDPHMRTFDERYYENQNDGDFIMYRHQSNKQEVQMRTTRCWGGGATCACAVAVRAGGDLFMINICSTPRLISFVSCAESILQVTRMSPNLYKVFMPLGTIVDIIIWYDVYLNIDIYPSVKDADETLGLCGVLNNNPADDFKLPSGLQESNNNVFSTSWRIASANSFFSPLNFSPTLWDEGSYLCVCPAALNTTPPTTASGDRSTPLCSASLYLSCTKKVISQGKPYSCEVRTKRSETSTSRIKELERISIKQSKEVDPVLDNHRLQKRQTRNYTFQEAFALCSSIFDANCTTTAFEGSLPENSKTFKNGSLSDCALDIMYIGDSSLANVHCESYRSAVDEEISRNSTYREANPGVVNSFRSTTCISNCNFHGDCINGTCFCHESYIDEDCSVSLNVYPDLDDTFNGGLCKRDDMDCCGDKPIYGIRFVEGITKQKSERFERYANGTETVLETIVNNIPVKNKYEGTMNVPCYSRKRRSTDSRNIIQTFVSGVRVYLTNDGKNYGSPQAYFIYDSRCQGVFNATNGYTFYLMNGTCFIDDVCYNDSNQNPSDSCKTCQSYVDPYSWTDGCTSSKKSPPSSPDNLIIIVASVVSAVLCLTMFIVIARVITKCFFKKEKEVAVTPQSQEITSPSNTRFNQSAPNCSQNNVPDNEQMMERERSFRNNELWEGRPGTPKEISFDISQTPLPN</sequence>
<keyword evidence="4" id="KW-0812">Transmembrane</keyword>
<dbReference type="InterPro" id="IPR001846">
    <property type="entry name" value="VWF_type-D"/>
</dbReference>
<feature type="domain" description="VWFD" evidence="5">
    <location>
        <begin position="450"/>
        <end position="621"/>
    </location>
</feature>
<feature type="region of interest" description="Disordered" evidence="3">
    <location>
        <begin position="1077"/>
        <end position="1142"/>
    </location>
</feature>
<dbReference type="InterPro" id="IPR058727">
    <property type="entry name" value="Helical_Vwde"/>
</dbReference>
<protein>
    <recommendedName>
        <fullName evidence="5">VWFD domain-containing protein</fullName>
    </recommendedName>
</protein>
<evidence type="ECO:0000256" key="3">
    <source>
        <dbReference type="SAM" id="MobiDB-lite"/>
    </source>
</evidence>
<organism evidence="6 7">
    <name type="scientific">Potamilus streckersoni</name>
    <dbReference type="NCBI Taxonomy" id="2493646"/>
    <lineage>
        <taxon>Eukaryota</taxon>
        <taxon>Metazoa</taxon>
        <taxon>Spiralia</taxon>
        <taxon>Lophotrochozoa</taxon>
        <taxon>Mollusca</taxon>
        <taxon>Bivalvia</taxon>
        <taxon>Autobranchia</taxon>
        <taxon>Heteroconchia</taxon>
        <taxon>Palaeoheterodonta</taxon>
        <taxon>Unionida</taxon>
        <taxon>Unionoidea</taxon>
        <taxon>Unionidae</taxon>
        <taxon>Ambleminae</taxon>
        <taxon>Lampsilini</taxon>
        <taxon>Potamilus</taxon>
    </lineage>
</organism>
<feature type="compositionally biased region" description="Basic and acidic residues" evidence="3">
    <location>
        <begin position="1108"/>
        <end position="1122"/>
    </location>
</feature>
<proteinExistence type="predicted"/>
<dbReference type="GO" id="GO:0005576">
    <property type="term" value="C:extracellular region"/>
    <property type="evidence" value="ECO:0007669"/>
    <property type="project" value="TreeGrafter"/>
</dbReference>
<dbReference type="GO" id="GO:0005102">
    <property type="term" value="F:signaling receptor binding"/>
    <property type="evidence" value="ECO:0007669"/>
    <property type="project" value="TreeGrafter"/>
</dbReference>
<evidence type="ECO:0000313" key="6">
    <source>
        <dbReference type="EMBL" id="KAK3609732.1"/>
    </source>
</evidence>
<reference evidence="6" key="2">
    <citation type="journal article" date="2021" name="Genome Biol. Evol.">
        <title>Developing a high-quality reference genome for a parasitic bivalve with doubly uniparental inheritance (Bivalvia: Unionida).</title>
        <authorList>
            <person name="Smith C.H."/>
        </authorList>
    </citation>
    <scope>NUCLEOTIDE SEQUENCE</scope>
    <source>
        <strain evidence="6">CHS0354</strain>
        <tissue evidence="6">Mantle</tissue>
    </source>
</reference>
<evidence type="ECO:0000256" key="4">
    <source>
        <dbReference type="SAM" id="Phobius"/>
    </source>
</evidence>
<feature type="compositionally biased region" description="Polar residues" evidence="3">
    <location>
        <begin position="1077"/>
        <end position="1104"/>
    </location>
</feature>
<dbReference type="PROSITE" id="PS51233">
    <property type="entry name" value="VWFD"/>
    <property type="match status" value="1"/>
</dbReference>
<dbReference type="PANTHER" id="PTHR14949">
    <property type="entry name" value="EGF-LIKE-DOMAIN, MULTIPLE 7, 8"/>
    <property type="match status" value="1"/>
</dbReference>
<dbReference type="AlphaFoldDB" id="A0AAE0TG38"/>
<dbReference type="Pfam" id="PF00094">
    <property type="entry name" value="VWD"/>
    <property type="match status" value="1"/>
</dbReference>
<keyword evidence="4" id="KW-1133">Transmembrane helix</keyword>
<keyword evidence="7" id="KW-1185">Reference proteome</keyword>
<dbReference type="Proteomes" id="UP001195483">
    <property type="component" value="Unassembled WGS sequence"/>
</dbReference>
<accession>A0AAE0TG38</accession>
<evidence type="ECO:0000256" key="1">
    <source>
        <dbReference type="ARBA" id="ARBA00022729"/>
    </source>
</evidence>
<reference evidence="6" key="1">
    <citation type="journal article" date="2021" name="Genome Biol. Evol.">
        <title>A High-Quality Reference Genome for a Parasitic Bivalve with Doubly Uniparental Inheritance (Bivalvia: Unionida).</title>
        <authorList>
            <person name="Smith C.H."/>
        </authorList>
    </citation>
    <scope>NUCLEOTIDE SEQUENCE</scope>
    <source>
        <strain evidence="6">CHS0354</strain>
    </source>
</reference>
<comment type="caution">
    <text evidence="6">The sequence shown here is derived from an EMBL/GenBank/DDBJ whole genome shotgun (WGS) entry which is preliminary data.</text>
</comment>
<dbReference type="Pfam" id="PF26129">
    <property type="entry name" value="Vwde"/>
    <property type="match status" value="1"/>
</dbReference>
<dbReference type="PANTHER" id="PTHR14949:SF54">
    <property type="entry name" value="VWFD DOMAIN-CONTAINING PROTEIN"/>
    <property type="match status" value="1"/>
</dbReference>
<evidence type="ECO:0000313" key="7">
    <source>
        <dbReference type="Proteomes" id="UP001195483"/>
    </source>
</evidence>
<dbReference type="InterPro" id="IPR050969">
    <property type="entry name" value="Dev_Signal_Modulators"/>
</dbReference>
<keyword evidence="4" id="KW-0472">Membrane</keyword>
<feature type="transmembrane region" description="Helical" evidence="4">
    <location>
        <begin position="1038"/>
        <end position="1062"/>
    </location>
</feature>
<keyword evidence="1" id="KW-0732">Signal</keyword>